<reference evidence="1 2" key="1">
    <citation type="submission" date="2018-10" db="EMBL/GenBank/DDBJ databases">
        <title>Genomic Encyclopedia of Archaeal and Bacterial Type Strains, Phase II (KMG-II): from individual species to whole genera.</title>
        <authorList>
            <person name="Goeker M."/>
        </authorList>
    </citation>
    <scope>NUCLEOTIDE SEQUENCE [LARGE SCALE GENOMIC DNA]</scope>
    <source>
        <strain evidence="1 2">DSM 14219</strain>
    </source>
</reference>
<sequence>MEMKITDLNGLEITVTNINKAITQAENFKDMHHIPPVPADKERQKYWTDIYNKLLELKIKIENEQSS</sequence>
<evidence type="ECO:0008006" key="3">
    <source>
        <dbReference type="Google" id="ProtNLM"/>
    </source>
</evidence>
<dbReference type="EMBL" id="RBXB01000001">
    <property type="protein sequence ID" value="RKT01764.1"/>
    <property type="molecule type" value="Genomic_DNA"/>
</dbReference>
<dbReference type="AlphaFoldDB" id="A0A495SQU7"/>
<evidence type="ECO:0000313" key="2">
    <source>
        <dbReference type="Proteomes" id="UP000272428"/>
    </source>
</evidence>
<gene>
    <name evidence="1" type="ORF">BCF58_0988</name>
</gene>
<comment type="caution">
    <text evidence="1">The sequence shown here is derived from an EMBL/GenBank/DDBJ whole genome shotgun (WGS) entry which is preliminary data.</text>
</comment>
<keyword evidence="2" id="KW-1185">Reference proteome</keyword>
<dbReference type="Proteomes" id="UP000272428">
    <property type="component" value="Unassembled WGS sequence"/>
</dbReference>
<dbReference type="RefSeq" id="WP_228434736.1">
    <property type="nucleotide sequence ID" value="NZ_RBXB01000001.1"/>
</dbReference>
<name>A0A495SQU7_9FLAO</name>
<accession>A0A495SQU7</accession>
<proteinExistence type="predicted"/>
<protein>
    <recommendedName>
        <fullName evidence="3">3-isopropylmalate dehydratase</fullName>
    </recommendedName>
</protein>
<organism evidence="1 2">
    <name type="scientific">Chryseobacterium defluvii</name>
    <dbReference type="NCBI Taxonomy" id="160396"/>
    <lineage>
        <taxon>Bacteria</taxon>
        <taxon>Pseudomonadati</taxon>
        <taxon>Bacteroidota</taxon>
        <taxon>Flavobacteriia</taxon>
        <taxon>Flavobacteriales</taxon>
        <taxon>Weeksellaceae</taxon>
        <taxon>Chryseobacterium group</taxon>
        <taxon>Chryseobacterium</taxon>
    </lineage>
</organism>
<evidence type="ECO:0000313" key="1">
    <source>
        <dbReference type="EMBL" id="RKT01764.1"/>
    </source>
</evidence>